<dbReference type="InterPro" id="IPR053137">
    <property type="entry name" value="NLR-like"/>
</dbReference>
<dbReference type="Gene3D" id="3.40.50.1580">
    <property type="entry name" value="Nucleoside phosphorylase domain"/>
    <property type="match status" value="1"/>
</dbReference>
<gene>
    <name evidence="1" type="ORF">F53441_8567</name>
</gene>
<proteinExistence type="predicted"/>
<organism evidence="1 2">
    <name type="scientific">Fusarium austroafricanum</name>
    <dbReference type="NCBI Taxonomy" id="2364996"/>
    <lineage>
        <taxon>Eukaryota</taxon>
        <taxon>Fungi</taxon>
        <taxon>Dikarya</taxon>
        <taxon>Ascomycota</taxon>
        <taxon>Pezizomycotina</taxon>
        <taxon>Sordariomycetes</taxon>
        <taxon>Hypocreomycetidae</taxon>
        <taxon>Hypocreales</taxon>
        <taxon>Nectriaceae</taxon>
        <taxon>Fusarium</taxon>
        <taxon>Fusarium concolor species complex</taxon>
    </lineage>
</organism>
<dbReference type="PANTHER" id="PTHR46082:SF11">
    <property type="entry name" value="AAA+ ATPASE DOMAIN-CONTAINING PROTEIN-RELATED"/>
    <property type="match status" value="1"/>
</dbReference>
<name>A0A8H4NX93_9HYPO</name>
<comment type="caution">
    <text evidence="1">The sequence shown here is derived from an EMBL/GenBank/DDBJ whole genome shotgun (WGS) entry which is preliminary data.</text>
</comment>
<dbReference type="Proteomes" id="UP000605986">
    <property type="component" value="Unassembled WGS sequence"/>
</dbReference>
<dbReference type="AlphaFoldDB" id="A0A8H4NX93"/>
<dbReference type="EMBL" id="JAADJG010000366">
    <property type="protein sequence ID" value="KAF4447976.1"/>
    <property type="molecule type" value="Genomic_DNA"/>
</dbReference>
<protein>
    <recommendedName>
        <fullName evidence="3">Nucleoside phosphorylase domain-containing protein</fullName>
    </recommendedName>
</protein>
<dbReference type="GO" id="GO:0003824">
    <property type="term" value="F:catalytic activity"/>
    <property type="evidence" value="ECO:0007669"/>
    <property type="project" value="InterPro"/>
</dbReference>
<keyword evidence="2" id="KW-1185">Reference proteome</keyword>
<dbReference type="InterPro" id="IPR035994">
    <property type="entry name" value="Nucleoside_phosphorylase_sf"/>
</dbReference>
<evidence type="ECO:0000313" key="2">
    <source>
        <dbReference type="Proteomes" id="UP000605986"/>
    </source>
</evidence>
<dbReference type="OrthoDB" id="1577640at2759"/>
<dbReference type="GO" id="GO:0009116">
    <property type="term" value="P:nucleoside metabolic process"/>
    <property type="evidence" value="ECO:0007669"/>
    <property type="project" value="InterPro"/>
</dbReference>
<reference evidence="1" key="1">
    <citation type="submission" date="2020-01" db="EMBL/GenBank/DDBJ databases">
        <title>Identification and distribution of gene clusters putatively required for synthesis of sphingolipid metabolism inhibitors in phylogenetically diverse species of the filamentous fungus Fusarium.</title>
        <authorList>
            <person name="Kim H.-S."/>
            <person name="Busman M."/>
            <person name="Brown D.W."/>
            <person name="Divon H."/>
            <person name="Uhlig S."/>
            <person name="Proctor R.H."/>
        </authorList>
    </citation>
    <scope>NUCLEOTIDE SEQUENCE</scope>
    <source>
        <strain evidence="1">NRRL 53441</strain>
    </source>
</reference>
<dbReference type="PANTHER" id="PTHR46082">
    <property type="entry name" value="ATP/GTP-BINDING PROTEIN-RELATED"/>
    <property type="match status" value="1"/>
</dbReference>
<evidence type="ECO:0000313" key="1">
    <source>
        <dbReference type="EMBL" id="KAF4447976.1"/>
    </source>
</evidence>
<evidence type="ECO:0008006" key="3">
    <source>
        <dbReference type="Google" id="ProtNLM"/>
    </source>
</evidence>
<dbReference type="SUPFAM" id="SSF53167">
    <property type="entry name" value="Purine and uridine phosphorylases"/>
    <property type="match status" value="1"/>
</dbReference>
<accession>A0A8H4NX93</accession>
<sequence length="118" mass="12606">MATAKGMLDKIHPDLVQQDPADHNNYILGEVWGHNVAVACLPAGIYRTTSAATVAKDMLRTFKSIRFGLMVGLGGGAPSKTQDIRLGDIVVSQPTGTNGGVIQYDRGKALQEGEFHDL</sequence>